<comment type="similarity">
    <text evidence="2">Belongs to the anaerobic coproporphyrinogen-III oxidase family. HemW subfamily.</text>
</comment>
<dbReference type="InterPro" id="IPR058240">
    <property type="entry name" value="rSAM_sf"/>
</dbReference>
<evidence type="ECO:0000256" key="6">
    <source>
        <dbReference type="ARBA" id="ARBA00022723"/>
    </source>
</evidence>
<dbReference type="Gene3D" id="3.20.20.70">
    <property type="entry name" value="Aldolase class I"/>
    <property type="match status" value="1"/>
</dbReference>
<dbReference type="PANTHER" id="PTHR13932:SF5">
    <property type="entry name" value="RADICAL S-ADENOSYL METHIONINE DOMAIN-CONTAINING PROTEIN 1, MITOCHONDRIAL"/>
    <property type="match status" value="1"/>
</dbReference>
<dbReference type="RefSeq" id="WP_244905909.1">
    <property type="nucleotide sequence ID" value="NZ_NHSI01000051.1"/>
</dbReference>
<keyword evidence="10" id="KW-0963">Cytoplasm</keyword>
<dbReference type="CDD" id="cd01335">
    <property type="entry name" value="Radical_SAM"/>
    <property type="match status" value="1"/>
</dbReference>
<keyword evidence="10" id="KW-0004">4Fe-4S</keyword>
<comment type="cofactor">
    <cofactor evidence="1">
        <name>[4Fe-4S] cluster</name>
        <dbReference type="ChEBI" id="CHEBI:49883"/>
    </cofactor>
</comment>
<dbReference type="GO" id="GO:0004109">
    <property type="term" value="F:coproporphyrinogen oxidase activity"/>
    <property type="evidence" value="ECO:0007669"/>
    <property type="project" value="InterPro"/>
</dbReference>
<accession>A0A2T5BRK0</accession>
<reference evidence="12 13" key="1">
    <citation type="submission" date="2018-04" db="EMBL/GenBank/DDBJ databases">
        <title>Genomic Encyclopedia of Archaeal and Bacterial Type Strains, Phase II (KMG-II): from individual species to whole genera.</title>
        <authorList>
            <person name="Goeker M."/>
        </authorList>
    </citation>
    <scope>NUCLEOTIDE SEQUENCE [LARGE SCALE GENOMIC DNA]</scope>
    <source>
        <strain evidence="12 13">DSM 18064</strain>
    </source>
</reference>
<evidence type="ECO:0000313" key="12">
    <source>
        <dbReference type="EMBL" id="PTN01912.1"/>
    </source>
</evidence>
<dbReference type="Proteomes" id="UP000243859">
    <property type="component" value="Unassembled WGS sequence"/>
</dbReference>
<gene>
    <name evidence="12" type="ORF">C8N32_10936</name>
</gene>
<evidence type="ECO:0000313" key="13">
    <source>
        <dbReference type="Proteomes" id="UP000243859"/>
    </source>
</evidence>
<keyword evidence="9 10" id="KW-0143">Chaperone</keyword>
<dbReference type="SFLD" id="SFLDG01065">
    <property type="entry name" value="anaerobic_coproporphyrinogen-I"/>
    <property type="match status" value="1"/>
</dbReference>
<proteinExistence type="inferred from homology"/>
<dbReference type="SUPFAM" id="SSF102114">
    <property type="entry name" value="Radical SAM enzymes"/>
    <property type="match status" value="1"/>
</dbReference>
<evidence type="ECO:0000256" key="5">
    <source>
        <dbReference type="ARBA" id="ARBA00022691"/>
    </source>
</evidence>
<keyword evidence="8 10" id="KW-0411">Iron-sulfur</keyword>
<dbReference type="InterPro" id="IPR013785">
    <property type="entry name" value="Aldolase_TIM"/>
</dbReference>
<dbReference type="PROSITE" id="PS51918">
    <property type="entry name" value="RADICAL_SAM"/>
    <property type="match status" value="1"/>
</dbReference>
<dbReference type="GO" id="GO:0005737">
    <property type="term" value="C:cytoplasm"/>
    <property type="evidence" value="ECO:0007669"/>
    <property type="project" value="UniProtKB-SubCell"/>
</dbReference>
<evidence type="ECO:0000256" key="1">
    <source>
        <dbReference type="ARBA" id="ARBA00001966"/>
    </source>
</evidence>
<dbReference type="AlphaFoldDB" id="A0A2T5BRK0"/>
<dbReference type="GO" id="GO:0006779">
    <property type="term" value="P:porphyrin-containing compound biosynthetic process"/>
    <property type="evidence" value="ECO:0007669"/>
    <property type="project" value="InterPro"/>
</dbReference>
<feature type="domain" description="Radical SAM core" evidence="11">
    <location>
        <begin position="14"/>
        <end position="250"/>
    </location>
</feature>
<keyword evidence="7 10" id="KW-0408">Iron</keyword>
<evidence type="ECO:0000256" key="7">
    <source>
        <dbReference type="ARBA" id="ARBA00023004"/>
    </source>
</evidence>
<keyword evidence="13" id="KW-1185">Reference proteome</keyword>
<dbReference type="Pfam" id="PF06969">
    <property type="entry name" value="HemN_C"/>
    <property type="match status" value="1"/>
</dbReference>
<dbReference type="PANTHER" id="PTHR13932">
    <property type="entry name" value="COPROPORPHYRINIGEN III OXIDASE"/>
    <property type="match status" value="1"/>
</dbReference>
<protein>
    <recommendedName>
        <fullName evidence="3 10">Heme chaperone HemW</fullName>
    </recommendedName>
</protein>
<dbReference type="GO" id="GO:0046872">
    <property type="term" value="F:metal ion binding"/>
    <property type="evidence" value="ECO:0007669"/>
    <property type="project" value="UniProtKB-UniRule"/>
</dbReference>
<dbReference type="SFLD" id="SFLDS00029">
    <property type="entry name" value="Radical_SAM"/>
    <property type="match status" value="1"/>
</dbReference>
<dbReference type="SFLD" id="SFLDF00562">
    <property type="entry name" value="HemN-like__clustered_with_heat"/>
    <property type="match status" value="1"/>
</dbReference>
<evidence type="ECO:0000256" key="10">
    <source>
        <dbReference type="RuleBase" id="RU364116"/>
    </source>
</evidence>
<dbReference type="NCBIfam" id="TIGR00539">
    <property type="entry name" value="hemN_rel"/>
    <property type="match status" value="1"/>
</dbReference>
<dbReference type="SFLD" id="SFLDF00288">
    <property type="entry name" value="HemN-like__clustered_with_nucl"/>
    <property type="match status" value="1"/>
</dbReference>
<dbReference type="EMBL" id="QAAA01000009">
    <property type="protein sequence ID" value="PTN01912.1"/>
    <property type="molecule type" value="Genomic_DNA"/>
</dbReference>
<dbReference type="Pfam" id="PF04055">
    <property type="entry name" value="Radical_SAM"/>
    <property type="match status" value="1"/>
</dbReference>
<name>A0A2T5BRK0_9RHOB</name>
<evidence type="ECO:0000256" key="2">
    <source>
        <dbReference type="ARBA" id="ARBA00006100"/>
    </source>
</evidence>
<evidence type="ECO:0000256" key="8">
    <source>
        <dbReference type="ARBA" id="ARBA00023014"/>
    </source>
</evidence>
<comment type="subcellular location">
    <subcellularLocation>
        <location evidence="10">Cytoplasm</location>
    </subcellularLocation>
</comment>
<dbReference type="InterPro" id="IPR006638">
    <property type="entry name" value="Elp3/MiaA/NifB-like_rSAM"/>
</dbReference>
<dbReference type="SMART" id="SM00729">
    <property type="entry name" value="Elp3"/>
    <property type="match status" value="1"/>
</dbReference>
<dbReference type="GO" id="GO:0051539">
    <property type="term" value="F:4 iron, 4 sulfur cluster binding"/>
    <property type="evidence" value="ECO:0007669"/>
    <property type="project" value="UniProtKB-UniRule"/>
</dbReference>
<dbReference type="InterPro" id="IPR007197">
    <property type="entry name" value="rSAM"/>
</dbReference>
<evidence type="ECO:0000259" key="11">
    <source>
        <dbReference type="PROSITE" id="PS51918"/>
    </source>
</evidence>
<dbReference type="InterPro" id="IPR004559">
    <property type="entry name" value="HemW-like"/>
</dbReference>
<dbReference type="InterPro" id="IPR010723">
    <property type="entry name" value="HemN_C"/>
</dbReference>
<evidence type="ECO:0000256" key="9">
    <source>
        <dbReference type="ARBA" id="ARBA00023186"/>
    </source>
</evidence>
<comment type="caution">
    <text evidence="12">The sequence shown here is derived from an EMBL/GenBank/DDBJ whole genome shotgun (WGS) entry which is preliminary data.</text>
</comment>
<keyword evidence="5 10" id="KW-0949">S-adenosyl-L-methionine</keyword>
<keyword evidence="4 10" id="KW-0349">Heme</keyword>
<comment type="function">
    <text evidence="10">Probably acts as a heme chaperone, transferring heme to an unknown acceptor. Binds one molecule of heme per monomer, possibly covalently. Binds 1 [4Fe-4S] cluster. The cluster is coordinated with 3 cysteines and an exchangeable S-adenosyl-L-methionine.</text>
</comment>
<dbReference type="InterPro" id="IPR034505">
    <property type="entry name" value="Coproporphyrinogen-III_oxidase"/>
</dbReference>
<sequence>MPSKNWSTLLAAEDWQAGGFGLYIHWPFCLSKCPYCDFNSHVAESVDRLRWERAFLTEIDRIGAKTPVRTLNSIFFGGGTPSLMDPDLVRAIIQRARATWISVNDLEVTLEANPTSVEAGRFSAYRDAGVTRVSLGIQALRDADLRRLGRLHSSAEARAAFDIARDRFSRVSFDLIYGRQDQTLQDWHRELSEALAMAADHLSLYQLTIEPGTAFGDRLASGRLHGLPDEDTGADLYELTQALCERAGLPAYEISNHARPGAESRHNLIYWRYGDYAGIGPGAHGRMSLHGRRFATEALSRPDAWLEAVETRGSGERPPAPLSTRDQAEEYLMMGLRLRDGISLARYEAFLGSEISSFKINGLADLGLIEAASGRLFATPAGRAVLNGIIRELLPETD</sequence>
<evidence type="ECO:0000256" key="4">
    <source>
        <dbReference type="ARBA" id="ARBA00022617"/>
    </source>
</evidence>
<organism evidence="12 13">
    <name type="scientific">Rhodovulum imhoffii</name>
    <dbReference type="NCBI Taxonomy" id="365340"/>
    <lineage>
        <taxon>Bacteria</taxon>
        <taxon>Pseudomonadati</taxon>
        <taxon>Pseudomonadota</taxon>
        <taxon>Alphaproteobacteria</taxon>
        <taxon>Rhodobacterales</taxon>
        <taxon>Paracoccaceae</taxon>
        <taxon>Rhodovulum</taxon>
    </lineage>
</organism>
<evidence type="ECO:0000256" key="3">
    <source>
        <dbReference type="ARBA" id="ARBA00017228"/>
    </source>
</evidence>
<keyword evidence="6 10" id="KW-0479">Metal-binding</keyword>